<evidence type="ECO:0000256" key="6">
    <source>
        <dbReference type="SAM" id="Phobius"/>
    </source>
</evidence>
<dbReference type="PANTHER" id="PTHR21576">
    <property type="entry name" value="UNCHARACTERIZED NODULIN-LIKE PROTEIN"/>
    <property type="match status" value="1"/>
</dbReference>
<dbReference type="PANTHER" id="PTHR21576:SF157">
    <property type="entry name" value="NODULIN-LIKE DOMAIN-CONTAINING PROTEIN"/>
    <property type="match status" value="1"/>
</dbReference>
<evidence type="ECO:0000256" key="3">
    <source>
        <dbReference type="ARBA" id="ARBA00022989"/>
    </source>
</evidence>
<feature type="transmembrane region" description="Helical" evidence="6">
    <location>
        <begin position="292"/>
        <end position="311"/>
    </location>
</feature>
<feature type="transmembrane region" description="Helical" evidence="6">
    <location>
        <begin position="81"/>
        <end position="99"/>
    </location>
</feature>
<sequence>MAGGERESSTAEAPLRDDGAERNVVKLDMTNQRPISDTRRFGLLTLATFAMICGSTSYAFNLFSGSLRAKYDYDSRQMSSINTVGMVFCYFLLPYGTVYDYLGPLPVYALACVLGPLGLLLMGLTFQGVIAGSVVRFCVFNALLSLGSQLFDLATVVTLLSIFPTRRGWVVALLKTLMGLGSAVIGSIRTGFFLTSPANYFYFLMGMVLGIGLICVAVVRLPSYHLTGYQQSHLSEEEKAVRESRIAAYLTQEPSMWRFYLGIAVILVLVVYLPTTSALAAFTNVAKTKHGLMAFAIVAVIITCCFLLMLLPCPMLDRLTTKKPKSTASAAVGSDGEEEKSEVLTDVDYIAPAYQTTFLQSCCTVQLWCILWTMFCGVGSEFVIIFNASPIFSALTETQNLDTTVSALLTVLNGTGSALGRLAMSVFEGYTQKRKAEDRMPITLAFFVPTTLIIISMVLFLVLPGRSLLLAFAVAALGNGFCASITVLVLRTMYAKDPAKHYNFGYNALWIAAILLNRLLYGEWIASRADKQGSKVCLGRGCVMMPLLVMIGLNVTALLSDVYLHVSYARFSRKVLAERRSIKEEAAARAAGSSEPIYPEKEVVTGDAKNCVESSNSLQESLDDVRAQPQKPRA</sequence>
<feature type="transmembrane region" description="Helical" evidence="6">
    <location>
        <begin position="41"/>
        <end position="60"/>
    </location>
</feature>
<evidence type="ECO:0000256" key="4">
    <source>
        <dbReference type="ARBA" id="ARBA00023136"/>
    </source>
</evidence>
<gene>
    <name evidence="7" type="ORF">NESM_000306900</name>
</gene>
<keyword evidence="2 6" id="KW-0812">Transmembrane</keyword>
<feature type="transmembrane region" description="Helical" evidence="6">
    <location>
        <begin position="105"/>
        <end position="126"/>
    </location>
</feature>
<evidence type="ECO:0000313" key="8">
    <source>
        <dbReference type="Proteomes" id="UP001430356"/>
    </source>
</evidence>
<evidence type="ECO:0000256" key="5">
    <source>
        <dbReference type="SAM" id="MobiDB-lite"/>
    </source>
</evidence>
<organism evidence="7 8">
    <name type="scientific">Novymonas esmeraldas</name>
    <dbReference type="NCBI Taxonomy" id="1808958"/>
    <lineage>
        <taxon>Eukaryota</taxon>
        <taxon>Discoba</taxon>
        <taxon>Euglenozoa</taxon>
        <taxon>Kinetoplastea</taxon>
        <taxon>Metakinetoplastina</taxon>
        <taxon>Trypanosomatida</taxon>
        <taxon>Trypanosomatidae</taxon>
        <taxon>Novymonas</taxon>
    </lineage>
</organism>
<feature type="transmembrane region" description="Helical" evidence="6">
    <location>
        <begin position="200"/>
        <end position="219"/>
    </location>
</feature>
<keyword evidence="4 6" id="KW-0472">Membrane</keyword>
<evidence type="ECO:0000313" key="7">
    <source>
        <dbReference type="EMBL" id="KAK7193952.1"/>
    </source>
</evidence>
<feature type="transmembrane region" description="Helical" evidence="6">
    <location>
        <begin position="365"/>
        <end position="386"/>
    </location>
</feature>
<comment type="subcellular location">
    <subcellularLocation>
        <location evidence="1">Membrane</location>
        <topology evidence="1">Multi-pass membrane protein</topology>
    </subcellularLocation>
</comment>
<dbReference type="AlphaFoldDB" id="A0AAW0EIP9"/>
<evidence type="ECO:0000256" key="1">
    <source>
        <dbReference type="ARBA" id="ARBA00004141"/>
    </source>
</evidence>
<protein>
    <submittedName>
        <fullName evidence="7">Major Facilitator Superfamily/Nodulin-like</fullName>
    </submittedName>
</protein>
<keyword evidence="3 6" id="KW-1133">Transmembrane helix</keyword>
<dbReference type="Pfam" id="PF07690">
    <property type="entry name" value="MFS_1"/>
    <property type="match status" value="1"/>
</dbReference>
<feature type="transmembrane region" description="Helical" evidence="6">
    <location>
        <begin position="543"/>
        <end position="564"/>
    </location>
</feature>
<name>A0AAW0EIP9_9TRYP</name>
<dbReference type="Gene3D" id="1.20.1250.20">
    <property type="entry name" value="MFS general substrate transporter like domains"/>
    <property type="match status" value="1"/>
</dbReference>
<dbReference type="SUPFAM" id="SSF103473">
    <property type="entry name" value="MFS general substrate transporter"/>
    <property type="match status" value="1"/>
</dbReference>
<feature type="transmembrane region" description="Helical" evidence="6">
    <location>
        <begin position="469"/>
        <end position="490"/>
    </location>
</feature>
<accession>A0AAW0EIP9</accession>
<feature type="transmembrane region" description="Helical" evidence="6">
    <location>
        <begin position="442"/>
        <end position="463"/>
    </location>
</feature>
<dbReference type="EMBL" id="JAECZO010000029">
    <property type="protein sequence ID" value="KAK7193952.1"/>
    <property type="molecule type" value="Genomic_DNA"/>
</dbReference>
<comment type="caution">
    <text evidence="7">The sequence shown here is derived from an EMBL/GenBank/DDBJ whole genome shotgun (WGS) entry which is preliminary data.</text>
</comment>
<feature type="transmembrane region" description="Helical" evidence="6">
    <location>
        <begin position="138"/>
        <end position="163"/>
    </location>
</feature>
<proteinExistence type="predicted"/>
<dbReference type="GO" id="GO:0022857">
    <property type="term" value="F:transmembrane transporter activity"/>
    <property type="evidence" value="ECO:0007669"/>
    <property type="project" value="InterPro"/>
</dbReference>
<dbReference type="Proteomes" id="UP001430356">
    <property type="component" value="Unassembled WGS sequence"/>
</dbReference>
<dbReference type="GO" id="GO:0016020">
    <property type="term" value="C:membrane"/>
    <property type="evidence" value="ECO:0007669"/>
    <property type="project" value="UniProtKB-SubCell"/>
</dbReference>
<dbReference type="InterPro" id="IPR011701">
    <property type="entry name" value="MFS"/>
</dbReference>
<keyword evidence="8" id="KW-1185">Reference proteome</keyword>
<feature type="transmembrane region" description="Helical" evidence="6">
    <location>
        <begin position="259"/>
        <end position="280"/>
    </location>
</feature>
<feature type="transmembrane region" description="Helical" evidence="6">
    <location>
        <begin position="169"/>
        <end position="188"/>
    </location>
</feature>
<reference evidence="7 8" key="1">
    <citation type="journal article" date="2021" name="MBio">
        <title>A New Model Trypanosomatid, Novymonas esmeraldas: Genomic Perception of Its 'Candidatus Pandoraea novymonadis' Endosymbiont.</title>
        <authorList>
            <person name="Zakharova A."/>
            <person name="Saura A."/>
            <person name="Butenko A."/>
            <person name="Podesvova L."/>
            <person name="Warmusova S."/>
            <person name="Kostygov A.Y."/>
            <person name="Nenarokova A."/>
            <person name="Lukes J."/>
            <person name="Opperdoes F.R."/>
            <person name="Yurchenko V."/>
        </authorList>
    </citation>
    <scope>NUCLEOTIDE SEQUENCE [LARGE SCALE GENOMIC DNA]</scope>
    <source>
        <strain evidence="7 8">E262AT.01</strain>
    </source>
</reference>
<feature type="transmembrane region" description="Helical" evidence="6">
    <location>
        <begin position="502"/>
        <end position="521"/>
    </location>
</feature>
<feature type="region of interest" description="Disordered" evidence="5">
    <location>
        <begin position="614"/>
        <end position="634"/>
    </location>
</feature>
<evidence type="ECO:0000256" key="2">
    <source>
        <dbReference type="ARBA" id="ARBA00022692"/>
    </source>
</evidence>
<dbReference type="InterPro" id="IPR036259">
    <property type="entry name" value="MFS_trans_sf"/>
</dbReference>